<dbReference type="PANTHER" id="PTHR34136">
    <property type="match status" value="1"/>
</dbReference>
<dbReference type="Pfam" id="PF03808">
    <property type="entry name" value="Glyco_tran_WecG"/>
    <property type="match status" value="1"/>
</dbReference>
<keyword evidence="4" id="KW-1185">Reference proteome</keyword>
<evidence type="ECO:0000313" key="4">
    <source>
        <dbReference type="Proteomes" id="UP001596004"/>
    </source>
</evidence>
<organism evidence="3 4">
    <name type="scientific">Sphaerisporangium dianthi</name>
    <dbReference type="NCBI Taxonomy" id="1436120"/>
    <lineage>
        <taxon>Bacteria</taxon>
        <taxon>Bacillati</taxon>
        <taxon>Actinomycetota</taxon>
        <taxon>Actinomycetes</taxon>
        <taxon>Streptosporangiales</taxon>
        <taxon>Streptosporangiaceae</taxon>
        <taxon>Sphaerisporangium</taxon>
    </lineage>
</organism>
<dbReference type="RefSeq" id="WP_380837041.1">
    <property type="nucleotide sequence ID" value="NZ_JBHSFP010000002.1"/>
</dbReference>
<evidence type="ECO:0000256" key="1">
    <source>
        <dbReference type="ARBA" id="ARBA00022676"/>
    </source>
</evidence>
<dbReference type="PANTHER" id="PTHR34136:SF1">
    <property type="entry name" value="UDP-N-ACETYL-D-MANNOSAMINURONIC ACID TRANSFERASE"/>
    <property type="match status" value="1"/>
</dbReference>
<dbReference type="EMBL" id="JBHSFP010000002">
    <property type="protein sequence ID" value="MFC4529934.1"/>
    <property type="molecule type" value="Genomic_DNA"/>
</dbReference>
<protein>
    <submittedName>
        <fullName evidence="3">WecB/TagA/CpsF family glycosyltransferase</fullName>
    </submittedName>
</protein>
<reference evidence="4" key="1">
    <citation type="journal article" date="2019" name="Int. J. Syst. Evol. Microbiol.">
        <title>The Global Catalogue of Microorganisms (GCM) 10K type strain sequencing project: providing services to taxonomists for standard genome sequencing and annotation.</title>
        <authorList>
            <consortium name="The Broad Institute Genomics Platform"/>
            <consortium name="The Broad Institute Genome Sequencing Center for Infectious Disease"/>
            <person name="Wu L."/>
            <person name="Ma J."/>
        </authorList>
    </citation>
    <scope>NUCLEOTIDE SEQUENCE [LARGE SCALE GENOMIC DNA]</scope>
    <source>
        <strain evidence="4">CGMCC 4.7132</strain>
    </source>
</reference>
<dbReference type="CDD" id="cd06533">
    <property type="entry name" value="Glyco_transf_WecG_TagA"/>
    <property type="match status" value="1"/>
</dbReference>
<comment type="caution">
    <text evidence="3">The sequence shown here is derived from an EMBL/GenBank/DDBJ whole genome shotgun (WGS) entry which is preliminary data.</text>
</comment>
<name>A0ABV9CA92_9ACTN</name>
<dbReference type="Proteomes" id="UP001596004">
    <property type="component" value="Unassembled WGS sequence"/>
</dbReference>
<dbReference type="InterPro" id="IPR004629">
    <property type="entry name" value="WecG_TagA_CpsF"/>
</dbReference>
<keyword evidence="2" id="KW-0808">Transferase</keyword>
<proteinExistence type="predicted"/>
<gene>
    <name evidence="3" type="ORF">ACFO60_04080</name>
</gene>
<dbReference type="NCBIfam" id="TIGR00696">
    <property type="entry name" value="wecG_tagA_cpsF"/>
    <property type="match status" value="1"/>
</dbReference>
<evidence type="ECO:0000256" key="2">
    <source>
        <dbReference type="ARBA" id="ARBA00022679"/>
    </source>
</evidence>
<accession>A0ABV9CA92</accession>
<evidence type="ECO:0000313" key="3">
    <source>
        <dbReference type="EMBL" id="MFC4529934.1"/>
    </source>
</evidence>
<keyword evidence="1" id="KW-0328">Glycosyltransferase</keyword>
<sequence>MSGAAPRQALLGVSLDALTMEQTVARCMEAVENRENLTIGVVNAAKAVHMSHDDLLRDSVTSCDLVVADGQAVVWAARLLGRPLPERVAGIDLFTALMAEGARRSYRAYFLGARPEVLERVVAEVRTRFPGLTVAGARDGYFTDDEAPEVAARIGEAEPDLLFLGMTSPKKEIFLARFAGDIRAGVIHGVGGSFDVLAGKVRRAPVLWQRLGAEWLYRFLQEPLRLGPRYLSTNSRFAWMVVKEYVHGRRTRDRAPV</sequence>